<accession>A0A1V9DI31</accession>
<dbReference type="SUPFAM" id="SSF55724">
    <property type="entry name" value="Mog1p/PsbP-like"/>
    <property type="match status" value="1"/>
</dbReference>
<name>A0A1V9DI31_9GAMM</name>
<dbReference type="EMBL" id="MWUE01000017">
    <property type="protein sequence ID" value="OQP33384.1"/>
    <property type="molecule type" value="Genomic_DNA"/>
</dbReference>
<dbReference type="InterPro" id="IPR016123">
    <property type="entry name" value="Mog1/PsbP_a/b/a-sand"/>
</dbReference>
<proteinExistence type="predicted"/>
<dbReference type="RefSeq" id="WP_081139645.1">
    <property type="nucleotide sequence ID" value="NZ_MWUE01000017.1"/>
</dbReference>
<evidence type="ECO:0008006" key="3">
    <source>
        <dbReference type="Google" id="ProtNLM"/>
    </source>
</evidence>
<reference evidence="1 2" key="1">
    <citation type="submission" date="2017-02" db="EMBL/GenBank/DDBJ databases">
        <title>Whole genome shotgun sequence of Pantoea agglomerans strain AS1 isolated from a cycad, Zamia floridana in Central Florida, USA.</title>
        <authorList>
            <person name="Lata P."/>
            <person name="Govindarajan S."/>
            <person name="Qi F."/>
            <person name="Li J.-L."/>
            <person name="Maurya S.K."/>
            <person name="Sahoo M.K."/>
        </authorList>
    </citation>
    <scope>NUCLEOTIDE SEQUENCE [LARGE SCALE GENOMIC DNA]</scope>
    <source>
        <strain evidence="1 2">AS1</strain>
    </source>
</reference>
<dbReference type="Pfam" id="PF08786">
    <property type="entry name" value="DcrB"/>
    <property type="match status" value="1"/>
</dbReference>
<sequence>MDKRMCRFSEGMITLPEGYSERTLNTFADPSGREPPITLSRDSLGNCNSLEEYIASQLGLLQQQTKGWRQAPCEEAELGEGLATGVMLSYDFLRPDNLRLFQKQALFTLDMEHLLIFSLSSPCEPTQADTQRFNAILQSFRIDI</sequence>
<gene>
    <name evidence="1" type="ORF">B2J69_12640</name>
</gene>
<protein>
    <recommendedName>
        <fullName evidence="3">DUF1795 domain-containing protein</fullName>
    </recommendedName>
</protein>
<dbReference type="InterPro" id="IPR014894">
    <property type="entry name" value="DcrB/EagT6"/>
</dbReference>
<dbReference type="Gene3D" id="3.40.1000.10">
    <property type="entry name" value="Mog1/PsbP, alpha/beta/alpha sandwich"/>
    <property type="match status" value="1"/>
</dbReference>
<comment type="caution">
    <text evidence="1">The sequence shown here is derived from an EMBL/GenBank/DDBJ whole genome shotgun (WGS) entry which is preliminary data.</text>
</comment>
<evidence type="ECO:0000313" key="1">
    <source>
        <dbReference type="EMBL" id="OQP33384.1"/>
    </source>
</evidence>
<dbReference type="OrthoDB" id="9012334at2"/>
<dbReference type="Proteomes" id="UP000192769">
    <property type="component" value="Unassembled WGS sequence"/>
</dbReference>
<evidence type="ECO:0000313" key="2">
    <source>
        <dbReference type="Proteomes" id="UP000192769"/>
    </source>
</evidence>
<keyword evidence="2" id="KW-1185">Reference proteome</keyword>
<organism evidence="1 2">
    <name type="scientific">Pantoea latae</name>
    <dbReference type="NCBI Taxonomy" id="1964541"/>
    <lineage>
        <taxon>Bacteria</taxon>
        <taxon>Pseudomonadati</taxon>
        <taxon>Pseudomonadota</taxon>
        <taxon>Gammaproteobacteria</taxon>
        <taxon>Enterobacterales</taxon>
        <taxon>Erwiniaceae</taxon>
        <taxon>Pantoea</taxon>
    </lineage>
</organism>
<dbReference type="AlphaFoldDB" id="A0A1V9DI31"/>